<dbReference type="Proteomes" id="UP000755585">
    <property type="component" value="Unassembled WGS sequence"/>
</dbReference>
<gene>
    <name evidence="2" type="ORF">JOF29_005765</name>
</gene>
<keyword evidence="3" id="KW-1185">Reference proteome</keyword>
<comment type="caution">
    <text evidence="2">The sequence shown here is derived from an EMBL/GenBank/DDBJ whole genome shotgun (WGS) entry which is preliminary data.</text>
</comment>
<protein>
    <recommendedName>
        <fullName evidence="4">Excreted virulence factor EspC (Type VII ESX diderm)</fullName>
    </recommendedName>
</protein>
<feature type="compositionally biased region" description="Pro residues" evidence="1">
    <location>
        <begin position="112"/>
        <end position="129"/>
    </location>
</feature>
<evidence type="ECO:0000313" key="3">
    <source>
        <dbReference type="Proteomes" id="UP000755585"/>
    </source>
</evidence>
<dbReference type="EMBL" id="JAGINT010000002">
    <property type="protein sequence ID" value="MBP2354655.1"/>
    <property type="molecule type" value="Genomic_DNA"/>
</dbReference>
<evidence type="ECO:0008006" key="4">
    <source>
        <dbReference type="Google" id="ProtNLM"/>
    </source>
</evidence>
<reference evidence="2 3" key="1">
    <citation type="submission" date="2021-03" db="EMBL/GenBank/DDBJ databases">
        <title>Sequencing the genomes of 1000 actinobacteria strains.</title>
        <authorList>
            <person name="Klenk H.-P."/>
        </authorList>
    </citation>
    <scope>NUCLEOTIDE SEQUENCE [LARGE SCALE GENOMIC DNA]</scope>
    <source>
        <strain evidence="2 3">DSM 18824</strain>
    </source>
</reference>
<organism evidence="2 3">
    <name type="scientific">Kribbella aluminosa</name>
    <dbReference type="NCBI Taxonomy" id="416017"/>
    <lineage>
        <taxon>Bacteria</taxon>
        <taxon>Bacillati</taxon>
        <taxon>Actinomycetota</taxon>
        <taxon>Actinomycetes</taxon>
        <taxon>Propionibacteriales</taxon>
        <taxon>Kribbellaceae</taxon>
        <taxon>Kribbella</taxon>
    </lineage>
</organism>
<evidence type="ECO:0000313" key="2">
    <source>
        <dbReference type="EMBL" id="MBP2354655.1"/>
    </source>
</evidence>
<sequence length="129" mass="13492">MSDLKFSSAELSKFSADAGAVVVPGFADDDGGDLRGGVLGSDTAAAKYGAMSNAAEFYLDRARRGLQAFEQLSRDIVQQFGDVDNVNADALKKVWDGEHATLLANRNSDAEPPVPAQPTGPPDPAKPQG</sequence>
<evidence type="ECO:0000256" key="1">
    <source>
        <dbReference type="SAM" id="MobiDB-lite"/>
    </source>
</evidence>
<dbReference type="RefSeq" id="WP_209697430.1">
    <property type="nucleotide sequence ID" value="NZ_BAAAVU010000008.1"/>
</dbReference>
<name>A0ABS4USN3_9ACTN</name>
<feature type="region of interest" description="Disordered" evidence="1">
    <location>
        <begin position="102"/>
        <end position="129"/>
    </location>
</feature>
<proteinExistence type="predicted"/>
<accession>A0ABS4USN3</accession>